<feature type="domain" description="Glycosyl transferase family 1" evidence="2">
    <location>
        <begin position="99"/>
        <end position="256"/>
    </location>
</feature>
<dbReference type="Gene3D" id="3.40.50.2000">
    <property type="entry name" value="Glycogen Phosphorylase B"/>
    <property type="match status" value="2"/>
</dbReference>
<keyword evidence="1 3" id="KW-0808">Transferase</keyword>
<sequence>MAFSQTKLDHFVDKKYNLENISAANYRFSWWKGLKRDRKAFNPWRNFIIRHYLKYATKIFSVSAELKKALTQNKIKNIEVIHNGINAAAWQVSQPEVDKLKKELDLTDKKIVLLAGRLSGYKGVKQIMAAFDEVVQVVPNALLLVLDSKNKYKNHNPYVYLAGSVPRDKMKYYYAVSDLAVVPSICFDSFPTINLEAMAGKKPVIATIFGGSREVVENNKTGFLVNPLAVDGLAKKIIYLLQNSETALSMGESGYQKIKSDFNQEKWLGKILRWYSK</sequence>
<dbReference type="InterPro" id="IPR001296">
    <property type="entry name" value="Glyco_trans_1"/>
</dbReference>
<proteinExistence type="predicted"/>
<evidence type="ECO:0000256" key="1">
    <source>
        <dbReference type="ARBA" id="ARBA00022679"/>
    </source>
</evidence>
<organism evidence="3 4">
    <name type="scientific">Candidatus Kuenenbacteria bacterium GW2011_GWA2_42_15</name>
    <dbReference type="NCBI Taxonomy" id="1618677"/>
    <lineage>
        <taxon>Bacteria</taxon>
        <taxon>Candidatus Kueneniibacteriota</taxon>
    </lineage>
</organism>
<reference evidence="3 4" key="1">
    <citation type="journal article" date="2015" name="Nature">
        <title>rRNA introns, odd ribosomes, and small enigmatic genomes across a large radiation of phyla.</title>
        <authorList>
            <person name="Brown C.T."/>
            <person name="Hug L.A."/>
            <person name="Thomas B.C."/>
            <person name="Sharon I."/>
            <person name="Castelle C.J."/>
            <person name="Singh A."/>
            <person name="Wilkins M.J."/>
            <person name="Williams K.H."/>
            <person name="Banfield J.F."/>
        </authorList>
    </citation>
    <scope>NUCLEOTIDE SEQUENCE [LARGE SCALE GENOMIC DNA]</scope>
</reference>
<dbReference type="GO" id="GO:0016757">
    <property type="term" value="F:glycosyltransferase activity"/>
    <property type="evidence" value="ECO:0007669"/>
    <property type="project" value="InterPro"/>
</dbReference>
<dbReference type="PANTHER" id="PTHR46401:SF2">
    <property type="entry name" value="GLYCOSYLTRANSFERASE WBBK-RELATED"/>
    <property type="match status" value="1"/>
</dbReference>
<dbReference type="GO" id="GO:0009103">
    <property type="term" value="P:lipopolysaccharide biosynthetic process"/>
    <property type="evidence" value="ECO:0007669"/>
    <property type="project" value="TreeGrafter"/>
</dbReference>
<evidence type="ECO:0000313" key="4">
    <source>
        <dbReference type="Proteomes" id="UP000034516"/>
    </source>
</evidence>
<dbReference type="PANTHER" id="PTHR46401">
    <property type="entry name" value="GLYCOSYLTRANSFERASE WBBK-RELATED"/>
    <property type="match status" value="1"/>
</dbReference>
<dbReference type="AlphaFoldDB" id="A0A0G0YSP1"/>
<evidence type="ECO:0000259" key="2">
    <source>
        <dbReference type="Pfam" id="PF00534"/>
    </source>
</evidence>
<accession>A0A0G0YSP1</accession>
<dbReference type="Proteomes" id="UP000034516">
    <property type="component" value="Unassembled WGS sequence"/>
</dbReference>
<name>A0A0G0YSP1_9BACT</name>
<gene>
    <name evidence="3" type="ORF">UV02_C0060G0006</name>
</gene>
<dbReference type="EMBL" id="LCCW01000060">
    <property type="protein sequence ID" value="KKS39642.1"/>
    <property type="molecule type" value="Genomic_DNA"/>
</dbReference>
<comment type="caution">
    <text evidence="3">The sequence shown here is derived from an EMBL/GenBank/DDBJ whole genome shotgun (WGS) entry which is preliminary data.</text>
</comment>
<dbReference type="Pfam" id="PF00534">
    <property type="entry name" value="Glycos_transf_1"/>
    <property type="match status" value="1"/>
</dbReference>
<protein>
    <submittedName>
        <fullName evidence="3">Group 1 glycosyl transferase</fullName>
    </submittedName>
</protein>
<dbReference type="SUPFAM" id="SSF53756">
    <property type="entry name" value="UDP-Glycosyltransferase/glycogen phosphorylase"/>
    <property type="match status" value="1"/>
</dbReference>
<dbReference type="CDD" id="cd03801">
    <property type="entry name" value="GT4_PimA-like"/>
    <property type="match status" value="1"/>
</dbReference>
<evidence type="ECO:0000313" key="3">
    <source>
        <dbReference type="EMBL" id="KKS39642.1"/>
    </source>
</evidence>